<gene>
    <name evidence="2" type="ORF">NEE14_012065</name>
</gene>
<feature type="chain" id="PRO_5045624429" evidence="1">
    <location>
        <begin position="21"/>
        <end position="62"/>
    </location>
</feature>
<protein>
    <submittedName>
        <fullName evidence="2">Uncharacterized protein</fullName>
    </submittedName>
</protein>
<keyword evidence="3" id="KW-1185">Reference proteome</keyword>
<accession>A0ABZ2INH1</accession>
<evidence type="ECO:0000313" key="2">
    <source>
        <dbReference type="EMBL" id="WWV65724.1"/>
    </source>
</evidence>
<sequence>MKKVICVVSMAWLVCMNAPAEIHETDISLCEDFENLSLDMITVEDEFVLESAKAMIICKYKL</sequence>
<name>A0ABZ2INH1_9BACT</name>
<proteinExistence type="predicted"/>
<evidence type="ECO:0000256" key="1">
    <source>
        <dbReference type="SAM" id="SignalP"/>
    </source>
</evidence>
<reference evidence="2 3" key="1">
    <citation type="submission" date="2024-02" db="EMBL/GenBank/DDBJ databases">
        <title>Whole genome sequencing of Parabacteroides sp. AD58.</title>
        <authorList>
            <person name="Chaplin A.V."/>
            <person name="Pikina A.P."/>
            <person name="Sokolova S.R."/>
            <person name="Korostin D.O."/>
            <person name="Efimov B.A."/>
        </authorList>
    </citation>
    <scope>NUCLEOTIDE SEQUENCE [LARGE SCALE GENOMIC DNA]</scope>
    <source>
        <strain evidence="2 3">AD58</strain>
    </source>
</reference>
<feature type="signal peptide" evidence="1">
    <location>
        <begin position="1"/>
        <end position="20"/>
    </location>
</feature>
<evidence type="ECO:0000313" key="3">
    <source>
        <dbReference type="Proteomes" id="UP001320603"/>
    </source>
</evidence>
<organism evidence="2 3">
    <name type="scientific">Parabacteroides absconsus</name>
    <dbReference type="NCBI Taxonomy" id="2951805"/>
    <lineage>
        <taxon>Bacteria</taxon>
        <taxon>Pseudomonadati</taxon>
        <taxon>Bacteroidota</taxon>
        <taxon>Bacteroidia</taxon>
        <taxon>Bacteroidales</taxon>
        <taxon>Tannerellaceae</taxon>
        <taxon>Parabacteroides</taxon>
    </lineage>
</organism>
<dbReference type="RefSeq" id="WP_251966710.1">
    <property type="nucleotide sequence ID" value="NZ_CP146284.1"/>
</dbReference>
<dbReference type="EMBL" id="CP146284">
    <property type="protein sequence ID" value="WWV65724.1"/>
    <property type="molecule type" value="Genomic_DNA"/>
</dbReference>
<keyword evidence="1" id="KW-0732">Signal</keyword>
<dbReference type="Proteomes" id="UP001320603">
    <property type="component" value="Chromosome"/>
</dbReference>